<evidence type="ECO:0000313" key="2">
    <source>
        <dbReference type="EMBL" id="CCO21071.1"/>
    </source>
</evidence>
<accession>S0DEC3</accession>
<evidence type="ECO:0000313" key="3">
    <source>
        <dbReference type="EMBL" id="CCO21613.1"/>
    </source>
</evidence>
<dbReference type="EMBL" id="HF548283">
    <property type="protein sequence ID" value="CCO21071.1"/>
    <property type="molecule type" value="Genomic_DNA"/>
</dbReference>
<protein>
    <submittedName>
        <fullName evidence="3">Uncharacterized protein</fullName>
    </submittedName>
</protein>
<evidence type="ECO:0000256" key="1">
    <source>
        <dbReference type="SAM" id="MobiDB-lite"/>
    </source>
</evidence>
<reference evidence="3" key="2">
    <citation type="journal article" date="2013" name="Biotechnol. Biofuels">
        <title>Mining for hemicellulases in the fungus-growing termite Pseudacanthotermes militaris using functional metagenomics.</title>
        <authorList>
            <person name="Bastien G."/>
            <person name="Arnal G."/>
            <person name="Bozonnet S."/>
            <person name="Laguerre S."/>
            <person name="Ferreira F."/>
            <person name="Faure R."/>
            <person name="Henrissat B."/>
            <person name="Lefevre F."/>
            <person name="Robe P."/>
            <person name="Bouchez O."/>
            <person name="Noirot C."/>
            <person name="Dumon C."/>
            <person name="O'Donohue M."/>
        </authorList>
    </citation>
    <scope>NUCLEOTIDE SEQUENCE</scope>
</reference>
<name>S0DEC3_9ZZZZ</name>
<dbReference type="AlphaFoldDB" id="S0DEC3"/>
<reference evidence="3" key="1">
    <citation type="submission" date="2012-10" db="EMBL/GenBank/DDBJ databases">
        <authorList>
            <person name="Sandrine L."/>
        </authorList>
    </citation>
    <scope>NUCLEOTIDE SEQUENCE</scope>
</reference>
<gene>
    <name evidence="2" type="ORF">BN138_259</name>
    <name evidence="3" type="ORF">BN138_801</name>
</gene>
<proteinExistence type="predicted"/>
<sequence length="60" mass="7002">MLTKQPQHRWEAPTPTRGRHLAQGGIHKHHSLLNFIGRDIHTGFSIRHRSYKAILHAYII</sequence>
<feature type="region of interest" description="Disordered" evidence="1">
    <location>
        <begin position="1"/>
        <end position="23"/>
    </location>
</feature>
<organism evidence="3">
    <name type="scientific">termite gut metagenome</name>
    <dbReference type="NCBI Taxonomy" id="433724"/>
    <lineage>
        <taxon>unclassified sequences</taxon>
        <taxon>metagenomes</taxon>
        <taxon>organismal metagenomes</taxon>
    </lineage>
</organism>
<dbReference type="EMBL" id="HF548312">
    <property type="protein sequence ID" value="CCO21613.1"/>
    <property type="molecule type" value="Genomic_DNA"/>
</dbReference>